<name>A0ABD2L0D2_9BILA</name>
<dbReference type="SUPFAM" id="SSF48508">
    <property type="entry name" value="Nuclear receptor ligand-binding domain"/>
    <property type="match status" value="1"/>
</dbReference>
<organism evidence="12 13">
    <name type="scientific">Heterodera trifolii</name>
    <dbReference type="NCBI Taxonomy" id="157864"/>
    <lineage>
        <taxon>Eukaryota</taxon>
        <taxon>Metazoa</taxon>
        <taxon>Ecdysozoa</taxon>
        <taxon>Nematoda</taxon>
        <taxon>Chromadorea</taxon>
        <taxon>Rhabditida</taxon>
        <taxon>Tylenchina</taxon>
        <taxon>Tylenchomorpha</taxon>
        <taxon>Tylenchoidea</taxon>
        <taxon>Heteroderidae</taxon>
        <taxon>Heteroderinae</taxon>
        <taxon>Heterodera</taxon>
    </lineage>
</organism>
<evidence type="ECO:0000256" key="5">
    <source>
        <dbReference type="ARBA" id="ARBA00023015"/>
    </source>
</evidence>
<dbReference type="InterPro" id="IPR050274">
    <property type="entry name" value="Nuclear_hormone_rcpt_NR2"/>
</dbReference>
<protein>
    <recommendedName>
        <fullName evidence="14">Nuclear Hormone Receptor family</fullName>
    </recommendedName>
</protein>
<keyword evidence="5" id="KW-0805">Transcription regulation</keyword>
<dbReference type="SUPFAM" id="SSF57716">
    <property type="entry name" value="Glucocorticoid receptor-like (DNA-binding domain)"/>
    <property type="match status" value="1"/>
</dbReference>
<dbReference type="AlphaFoldDB" id="A0ABD2L0D2"/>
<keyword evidence="9" id="KW-0539">Nucleus</keyword>
<keyword evidence="6" id="KW-0238">DNA-binding</keyword>
<dbReference type="PRINTS" id="PR00047">
    <property type="entry name" value="STROIDFINGER"/>
</dbReference>
<comment type="caution">
    <text evidence="12">The sequence shown here is derived from an EMBL/GenBank/DDBJ whole genome shotgun (WGS) entry which is preliminary data.</text>
</comment>
<evidence type="ECO:0000256" key="7">
    <source>
        <dbReference type="ARBA" id="ARBA00023163"/>
    </source>
</evidence>
<dbReference type="Proteomes" id="UP001620626">
    <property type="component" value="Unassembled WGS sequence"/>
</dbReference>
<dbReference type="Pfam" id="PF00105">
    <property type="entry name" value="zf-C4"/>
    <property type="match status" value="1"/>
</dbReference>
<sequence length="415" mass="47357">MKSNSDNPLLHLFKCAVCSRPSNYLYYGVKCCERCKHFFRRTISLLKEYKCKNGGQCDVEKDDTALCKRCRLNKCITVGMNPLRIRVKKFNGEQILAYVQRIKQQEALKPSPPSAEIGTLLEQQYVLLINLINIEHKVRRIRFSETPVPEFFYKQCDSFEAIFARKLNLLELTGKFTTKQPHAPKGIFFEKIRKFGPFFTRPAEMVKDLLLLFEIGKTFPFFERLNTNDKIALCSNITMPLYVLCNGFYSVQQNCEVFCNPAGVMPIKKIKSSYYHADSVAMGMGETVLCKAIEPFRRLKLSIEEFVLIRAIIYSHMVSPGLSDQAQKLLFAEAEKYSSLLMSILQTNNGAAAGALRYVELMGLIEFLFNSGAKHRQLLTYVSSVLDPNFDRVMPPVLAKVSTIGPVESHQLLPY</sequence>
<proteinExistence type="inferred from homology"/>
<dbReference type="SMART" id="SM00399">
    <property type="entry name" value="ZnF_C4"/>
    <property type="match status" value="1"/>
</dbReference>
<accession>A0ABD2L0D2</accession>
<dbReference type="InterPro" id="IPR035500">
    <property type="entry name" value="NHR-like_dom_sf"/>
</dbReference>
<dbReference type="PANTHER" id="PTHR24083">
    <property type="entry name" value="NUCLEAR HORMONE RECEPTOR"/>
    <property type="match status" value="1"/>
</dbReference>
<dbReference type="PRINTS" id="PR00398">
    <property type="entry name" value="STRDHORMONER"/>
</dbReference>
<dbReference type="InterPro" id="IPR013088">
    <property type="entry name" value="Znf_NHR/GATA"/>
</dbReference>
<keyword evidence="2" id="KW-0479">Metal-binding</keyword>
<dbReference type="Pfam" id="PF00104">
    <property type="entry name" value="Hormone_recep"/>
    <property type="match status" value="1"/>
</dbReference>
<reference evidence="12 13" key="1">
    <citation type="submission" date="2024-10" db="EMBL/GenBank/DDBJ databases">
        <authorList>
            <person name="Kim D."/>
        </authorList>
    </citation>
    <scope>NUCLEOTIDE SEQUENCE [LARGE SCALE GENOMIC DNA]</scope>
    <source>
        <strain evidence="12">BH-2024</strain>
    </source>
</reference>
<keyword evidence="7" id="KW-0804">Transcription</keyword>
<keyword evidence="4" id="KW-0862">Zinc</keyword>
<feature type="domain" description="Nuclear receptor" evidence="10">
    <location>
        <begin position="12"/>
        <end position="87"/>
    </location>
</feature>
<feature type="domain" description="NR LBD" evidence="11">
    <location>
        <begin position="172"/>
        <end position="401"/>
    </location>
</feature>
<evidence type="ECO:0000256" key="2">
    <source>
        <dbReference type="ARBA" id="ARBA00022723"/>
    </source>
</evidence>
<comment type="similarity">
    <text evidence="1">Belongs to the nuclear hormone receptor family.</text>
</comment>
<dbReference type="EMBL" id="JBICBT010000591">
    <property type="protein sequence ID" value="KAL3108280.1"/>
    <property type="molecule type" value="Genomic_DNA"/>
</dbReference>
<dbReference type="SMART" id="SM00430">
    <property type="entry name" value="HOLI"/>
    <property type="match status" value="1"/>
</dbReference>
<dbReference type="InterPro" id="IPR001723">
    <property type="entry name" value="Nuclear_hrmn_rcpt"/>
</dbReference>
<dbReference type="PROSITE" id="PS51843">
    <property type="entry name" value="NR_LBD"/>
    <property type="match status" value="1"/>
</dbReference>
<evidence type="ECO:0000256" key="1">
    <source>
        <dbReference type="ARBA" id="ARBA00005993"/>
    </source>
</evidence>
<dbReference type="InterPro" id="IPR000536">
    <property type="entry name" value="Nucl_hrmn_rcpt_lig-bd"/>
</dbReference>
<dbReference type="GO" id="GO:0003677">
    <property type="term" value="F:DNA binding"/>
    <property type="evidence" value="ECO:0007669"/>
    <property type="project" value="UniProtKB-KW"/>
</dbReference>
<keyword evidence="3" id="KW-0863">Zinc-finger</keyword>
<keyword evidence="8" id="KW-0675">Receptor</keyword>
<keyword evidence="13" id="KW-1185">Reference proteome</keyword>
<evidence type="ECO:0000256" key="4">
    <source>
        <dbReference type="ARBA" id="ARBA00022833"/>
    </source>
</evidence>
<evidence type="ECO:0000313" key="13">
    <source>
        <dbReference type="Proteomes" id="UP001620626"/>
    </source>
</evidence>
<dbReference type="Gene3D" id="3.30.50.10">
    <property type="entry name" value="Erythroid Transcription Factor GATA-1, subunit A"/>
    <property type="match status" value="1"/>
</dbReference>
<evidence type="ECO:0000256" key="9">
    <source>
        <dbReference type="ARBA" id="ARBA00023242"/>
    </source>
</evidence>
<evidence type="ECO:0000256" key="6">
    <source>
        <dbReference type="ARBA" id="ARBA00023125"/>
    </source>
</evidence>
<dbReference type="GO" id="GO:0008270">
    <property type="term" value="F:zinc ion binding"/>
    <property type="evidence" value="ECO:0007669"/>
    <property type="project" value="UniProtKB-KW"/>
</dbReference>
<gene>
    <name evidence="12" type="ORF">niasHT_014429</name>
</gene>
<evidence type="ECO:0000259" key="11">
    <source>
        <dbReference type="PROSITE" id="PS51843"/>
    </source>
</evidence>
<dbReference type="Gene3D" id="1.10.565.10">
    <property type="entry name" value="Retinoid X Receptor"/>
    <property type="match status" value="1"/>
</dbReference>
<dbReference type="PROSITE" id="PS51030">
    <property type="entry name" value="NUCLEAR_REC_DBD_2"/>
    <property type="match status" value="1"/>
</dbReference>
<evidence type="ECO:0000256" key="8">
    <source>
        <dbReference type="ARBA" id="ARBA00023170"/>
    </source>
</evidence>
<dbReference type="InterPro" id="IPR001628">
    <property type="entry name" value="Znf_hrmn_rcpt"/>
</dbReference>
<evidence type="ECO:0000313" key="12">
    <source>
        <dbReference type="EMBL" id="KAL3108280.1"/>
    </source>
</evidence>
<evidence type="ECO:0000259" key="10">
    <source>
        <dbReference type="PROSITE" id="PS51030"/>
    </source>
</evidence>
<evidence type="ECO:0000256" key="3">
    <source>
        <dbReference type="ARBA" id="ARBA00022771"/>
    </source>
</evidence>
<evidence type="ECO:0008006" key="14">
    <source>
        <dbReference type="Google" id="ProtNLM"/>
    </source>
</evidence>